<evidence type="ECO:0000256" key="4">
    <source>
        <dbReference type="ARBA" id="ARBA00023315"/>
    </source>
</evidence>
<proteinExistence type="inferred from homology"/>
<dbReference type="PANTHER" id="PTHR43300:SF7">
    <property type="entry name" value="UDP-N-ACETYLBACILLOSAMINE N-ACETYLTRANSFERASE"/>
    <property type="match status" value="1"/>
</dbReference>
<keyword evidence="3" id="KW-0677">Repeat</keyword>
<comment type="similarity">
    <text evidence="1">Belongs to the transferase hexapeptide repeat family.</text>
</comment>
<feature type="domain" description="PglD N-terminal" evidence="7">
    <location>
        <begin position="2"/>
        <end position="72"/>
    </location>
</feature>
<dbReference type="Gene3D" id="2.160.10.10">
    <property type="entry name" value="Hexapeptide repeat proteins"/>
    <property type="match status" value="1"/>
</dbReference>
<dbReference type="Pfam" id="PF17836">
    <property type="entry name" value="PglD_N"/>
    <property type="match status" value="1"/>
</dbReference>
<reference evidence="8 9" key="1">
    <citation type="submission" date="2016-10" db="EMBL/GenBank/DDBJ databases">
        <authorList>
            <person name="de Groot N.N."/>
        </authorList>
    </citation>
    <scope>NUCLEOTIDE SEQUENCE [LARGE SCALE GENOMIC DNA]</scope>
    <source>
        <strain evidence="8 9">DSM 6793</strain>
    </source>
</reference>
<dbReference type="InterPro" id="IPR050179">
    <property type="entry name" value="Trans_hexapeptide_repeat"/>
</dbReference>
<dbReference type="InterPro" id="IPR041561">
    <property type="entry name" value="PglD_N"/>
</dbReference>
<evidence type="ECO:0000256" key="6">
    <source>
        <dbReference type="PIRSR" id="PIRSR620019-2"/>
    </source>
</evidence>
<feature type="active site" description="Proton acceptor" evidence="5">
    <location>
        <position position="125"/>
    </location>
</feature>
<feature type="binding site" evidence="6">
    <location>
        <position position="134"/>
    </location>
    <ligand>
        <name>acetyl-CoA</name>
        <dbReference type="ChEBI" id="CHEBI:57288"/>
    </ligand>
</feature>
<gene>
    <name evidence="8" type="ORF">SAMN05421780_10869</name>
</gene>
<dbReference type="STRING" id="927664.SAMN05421780_10869"/>
<dbReference type="PANTHER" id="PTHR43300">
    <property type="entry name" value="ACETYLTRANSFERASE"/>
    <property type="match status" value="1"/>
</dbReference>
<dbReference type="RefSeq" id="WP_091513849.1">
    <property type="nucleotide sequence ID" value="NZ_FOLE01000008.1"/>
</dbReference>
<dbReference type="InterPro" id="IPR020019">
    <property type="entry name" value="AcTrfase_PglD-like"/>
</dbReference>
<keyword evidence="2 8" id="KW-0808">Transferase</keyword>
<dbReference type="GO" id="GO:0016746">
    <property type="term" value="F:acyltransferase activity"/>
    <property type="evidence" value="ECO:0007669"/>
    <property type="project" value="UniProtKB-KW"/>
</dbReference>
<keyword evidence="4 8" id="KW-0012">Acyltransferase</keyword>
<dbReference type="Gene3D" id="3.40.50.20">
    <property type="match status" value="1"/>
</dbReference>
<dbReference type="CDD" id="cd03360">
    <property type="entry name" value="LbH_AT_putative"/>
    <property type="match status" value="1"/>
</dbReference>
<dbReference type="Proteomes" id="UP000199514">
    <property type="component" value="Unassembled WGS sequence"/>
</dbReference>
<evidence type="ECO:0000256" key="3">
    <source>
        <dbReference type="ARBA" id="ARBA00022737"/>
    </source>
</evidence>
<feature type="binding site" evidence="6">
    <location>
        <position position="61"/>
    </location>
    <ligand>
        <name>substrate</name>
    </ligand>
</feature>
<dbReference type="NCBIfam" id="TIGR03570">
    <property type="entry name" value="NeuD_NnaD"/>
    <property type="match status" value="1"/>
</dbReference>
<dbReference type="SUPFAM" id="SSF51161">
    <property type="entry name" value="Trimeric LpxA-like enzymes"/>
    <property type="match status" value="1"/>
</dbReference>
<dbReference type="OrthoDB" id="708224at2"/>
<feature type="site" description="Increases basicity of active site His" evidence="5">
    <location>
        <position position="126"/>
    </location>
</feature>
<protein>
    <submittedName>
        <fullName evidence="8">Sugar O-acyltransferase, sialic acid O-acetyltransferase NeuD family</fullName>
    </submittedName>
</protein>
<evidence type="ECO:0000313" key="9">
    <source>
        <dbReference type="Proteomes" id="UP000199514"/>
    </source>
</evidence>
<dbReference type="PROSITE" id="PS00101">
    <property type="entry name" value="HEXAPEP_TRANSFERASES"/>
    <property type="match status" value="1"/>
</dbReference>
<evidence type="ECO:0000256" key="5">
    <source>
        <dbReference type="PIRSR" id="PIRSR620019-1"/>
    </source>
</evidence>
<organism evidence="8 9">
    <name type="scientific">Flexibacter flexilis DSM 6793</name>
    <dbReference type="NCBI Taxonomy" id="927664"/>
    <lineage>
        <taxon>Bacteria</taxon>
        <taxon>Pseudomonadati</taxon>
        <taxon>Bacteroidota</taxon>
        <taxon>Cytophagia</taxon>
        <taxon>Cytophagales</taxon>
        <taxon>Flexibacteraceae</taxon>
        <taxon>Flexibacter</taxon>
    </lineage>
</organism>
<sequence length="188" mass="19951">MLLYGAGGHAKVIIECLHSQGQRTQGIFDDASMLHDLLGVQVLGIYSLNVLPEAKLIIAIGNNRVREQISRMVQHQFGVAMHRLAYCSEYAKVGAGTVAMQYTVIQPDARIGQHCIINTAAVVEHDCLVGDFVHIAPNATLCGHVEVGTGTLIGAGAVVTPCVKIGQWATIHAGASVTTDVPDFGVVR</sequence>
<evidence type="ECO:0000313" key="8">
    <source>
        <dbReference type="EMBL" id="SFC68203.1"/>
    </source>
</evidence>
<accession>A0A1I1LCU0</accession>
<dbReference type="Pfam" id="PF00132">
    <property type="entry name" value="Hexapep"/>
    <property type="match status" value="1"/>
</dbReference>
<keyword evidence="9" id="KW-1185">Reference proteome</keyword>
<name>A0A1I1LCU0_9BACT</name>
<evidence type="ECO:0000256" key="1">
    <source>
        <dbReference type="ARBA" id="ARBA00007274"/>
    </source>
</evidence>
<feature type="binding site" evidence="6">
    <location>
        <begin position="29"/>
        <end position="30"/>
    </location>
    <ligand>
        <name>substrate</name>
    </ligand>
</feature>
<dbReference type="InterPro" id="IPR001451">
    <property type="entry name" value="Hexapep"/>
</dbReference>
<dbReference type="AlphaFoldDB" id="A0A1I1LCU0"/>
<evidence type="ECO:0000259" key="7">
    <source>
        <dbReference type="Pfam" id="PF17836"/>
    </source>
</evidence>
<dbReference type="InterPro" id="IPR018357">
    <property type="entry name" value="Hexapep_transf_CS"/>
</dbReference>
<dbReference type="InterPro" id="IPR011004">
    <property type="entry name" value="Trimer_LpxA-like_sf"/>
</dbReference>
<evidence type="ECO:0000256" key="2">
    <source>
        <dbReference type="ARBA" id="ARBA00022679"/>
    </source>
</evidence>
<dbReference type="EMBL" id="FOLE01000008">
    <property type="protein sequence ID" value="SFC68203.1"/>
    <property type="molecule type" value="Genomic_DNA"/>
</dbReference>